<protein>
    <recommendedName>
        <fullName evidence="1">Putative NrdI-like protein</fullName>
    </recommendedName>
</protein>
<accession>A0A1J0MX82</accession>
<sequence length="154" mass="17499">MSQLTIVFISLSGNTLSFVKRLSQYLSDTKNITCKLINIKDQNHQTFKVEEDFLTIIPTYLEGGNGVDSGDVEILTTPLGDFIRSHDNYKRCFGIIGSGNLNFNKQYCLTAKQYAKRFGFPMIGDFEMRGTSSDIERLAKIILEQKEIWLNNQA</sequence>
<dbReference type="KEGG" id="siz:SI82_01640"/>
<dbReference type="AlphaFoldDB" id="A0A1J0MX82"/>
<dbReference type="OrthoDB" id="350535at2"/>
<dbReference type="PIRSF" id="PIRSF005087">
    <property type="entry name" value="NrdI"/>
    <property type="match status" value="1"/>
</dbReference>
<evidence type="ECO:0000256" key="1">
    <source>
        <dbReference type="ARBA" id="ARBA00017129"/>
    </source>
</evidence>
<dbReference type="RefSeq" id="WP_003100621.1">
    <property type="nucleotide sequence ID" value="NZ_CP010783.1"/>
</dbReference>
<dbReference type="PANTHER" id="PTHR37297:SF1">
    <property type="entry name" value="PROTEIN NRDI"/>
    <property type="match status" value="1"/>
</dbReference>
<dbReference type="eggNOG" id="COG1780">
    <property type="taxonomic scope" value="Bacteria"/>
</dbReference>
<reference evidence="3 5" key="2">
    <citation type="submission" date="2018-06" db="EMBL/GenBank/DDBJ databases">
        <title>Mutators as drivers of adaptation in pathogenic bacteria and a risk factor for host jumps and vaccine escape.</title>
        <authorList>
            <person name="Barnes A.C."/>
            <person name="Silayeva O."/>
        </authorList>
    </citation>
    <scope>NUCLEOTIDE SEQUENCE [LARGE SCALE GENOMIC DNA]</scope>
    <source>
        <strain evidence="3 5">QMA0445</strain>
    </source>
</reference>
<dbReference type="STRING" id="1346.BMF34_01545"/>
<gene>
    <name evidence="3" type="ORF">DIY07_01275</name>
    <name evidence="2" type="ORF">DQ08_01355</name>
</gene>
<dbReference type="InterPro" id="IPR029039">
    <property type="entry name" value="Flavoprotein-like_sf"/>
</dbReference>
<dbReference type="GeneID" id="35765978"/>
<dbReference type="KEGG" id="sio:DW64_01350"/>
<dbReference type="Gene3D" id="3.40.50.360">
    <property type="match status" value="1"/>
</dbReference>
<dbReference type="NCBIfam" id="NF002714">
    <property type="entry name" value="PRK02551.1"/>
    <property type="match status" value="1"/>
</dbReference>
<dbReference type="Proteomes" id="UP000025245">
    <property type="component" value="Chromosome"/>
</dbReference>
<dbReference type="EMBL" id="CP007586">
    <property type="protein sequence ID" value="AHY15154.1"/>
    <property type="molecule type" value="Genomic_DNA"/>
</dbReference>
<dbReference type="Pfam" id="PF07972">
    <property type="entry name" value="Flavodoxin_NdrI"/>
    <property type="match status" value="1"/>
</dbReference>
<dbReference type="PANTHER" id="PTHR37297">
    <property type="entry name" value="PROTEIN NRDI"/>
    <property type="match status" value="1"/>
</dbReference>
<dbReference type="GO" id="GO:0010181">
    <property type="term" value="F:FMN binding"/>
    <property type="evidence" value="ECO:0007669"/>
    <property type="project" value="InterPro"/>
</dbReference>
<keyword evidence="4" id="KW-1185">Reference proteome</keyword>
<dbReference type="SMR" id="A0A1J0MX82"/>
<reference evidence="2 4" key="1">
    <citation type="journal article" date="2014" name="Genome Announc.">
        <title>Complete Genome Sequence of a Virulent Strain, Streptococcus iniae ISET0901, Isolated from Diseased Tilapia.</title>
        <authorList>
            <person name="Pridgeon J.W."/>
            <person name="Zhang D."/>
            <person name="Zhang L."/>
        </authorList>
    </citation>
    <scope>NUCLEOTIDE SEQUENCE [LARGE SCALE GENOMIC DNA]</scope>
    <source>
        <strain evidence="2 4">ISET0901</strain>
    </source>
</reference>
<evidence type="ECO:0000313" key="3">
    <source>
        <dbReference type="EMBL" id="RLU58947.1"/>
    </source>
</evidence>
<dbReference type="KEGG" id="siq:DQ08_01355"/>
<evidence type="ECO:0000313" key="5">
    <source>
        <dbReference type="Proteomes" id="UP000269148"/>
    </source>
</evidence>
<organism evidence="3 5">
    <name type="scientific">Streptococcus iniae</name>
    <name type="common">Streptococcus shiloi</name>
    <dbReference type="NCBI Taxonomy" id="1346"/>
    <lineage>
        <taxon>Bacteria</taxon>
        <taxon>Bacillati</taxon>
        <taxon>Bacillota</taxon>
        <taxon>Bacilli</taxon>
        <taxon>Lactobacillales</taxon>
        <taxon>Streptococcaceae</taxon>
        <taxon>Streptococcus</taxon>
    </lineage>
</organism>
<proteinExistence type="predicted"/>
<dbReference type="EMBL" id="QLQD01000016">
    <property type="protein sequence ID" value="RLU58947.1"/>
    <property type="molecule type" value="Genomic_DNA"/>
</dbReference>
<dbReference type="SUPFAM" id="SSF52218">
    <property type="entry name" value="Flavoproteins"/>
    <property type="match status" value="1"/>
</dbReference>
<name>A0A1J0MX82_STRIN</name>
<evidence type="ECO:0000313" key="4">
    <source>
        <dbReference type="Proteomes" id="UP000025245"/>
    </source>
</evidence>
<dbReference type="InterPro" id="IPR004465">
    <property type="entry name" value="RNR_NrdI"/>
</dbReference>
<evidence type="ECO:0000313" key="2">
    <source>
        <dbReference type="EMBL" id="AHY15154.1"/>
    </source>
</evidence>
<dbReference type="Proteomes" id="UP000269148">
    <property type="component" value="Unassembled WGS sequence"/>
</dbReference>